<name>X0RHS7_9ZZZZ</name>
<evidence type="ECO:0000256" key="1">
    <source>
        <dbReference type="SAM" id="Phobius"/>
    </source>
</evidence>
<evidence type="ECO:0000313" key="2">
    <source>
        <dbReference type="EMBL" id="GAF68409.1"/>
    </source>
</evidence>
<gene>
    <name evidence="2" type="ORF">S01H1_07331</name>
</gene>
<keyword evidence="1" id="KW-1133">Transmembrane helix</keyword>
<dbReference type="AlphaFoldDB" id="X0RHS7"/>
<feature type="transmembrane region" description="Helical" evidence="1">
    <location>
        <begin position="12"/>
        <end position="30"/>
    </location>
</feature>
<dbReference type="PROSITE" id="PS51257">
    <property type="entry name" value="PROKAR_LIPOPROTEIN"/>
    <property type="match status" value="1"/>
</dbReference>
<feature type="non-terminal residue" evidence="2">
    <location>
        <position position="163"/>
    </location>
</feature>
<feature type="transmembrane region" description="Helical" evidence="1">
    <location>
        <begin position="36"/>
        <end position="58"/>
    </location>
</feature>
<accession>X0RHS7</accession>
<reference evidence="2" key="1">
    <citation type="journal article" date="2014" name="Front. Microbiol.">
        <title>High frequency of phylogenetically diverse reductive dehalogenase-homologous genes in deep subseafloor sedimentary metagenomes.</title>
        <authorList>
            <person name="Kawai M."/>
            <person name="Futagami T."/>
            <person name="Toyoda A."/>
            <person name="Takaki Y."/>
            <person name="Nishi S."/>
            <person name="Hori S."/>
            <person name="Arai W."/>
            <person name="Tsubouchi T."/>
            <person name="Morono Y."/>
            <person name="Uchiyama I."/>
            <person name="Ito T."/>
            <person name="Fujiyama A."/>
            <person name="Inagaki F."/>
            <person name="Takami H."/>
        </authorList>
    </citation>
    <scope>NUCLEOTIDE SEQUENCE</scope>
    <source>
        <strain evidence="2">Expedition CK06-06</strain>
    </source>
</reference>
<keyword evidence="1" id="KW-0472">Membrane</keyword>
<sequence>MLSFFKHIAVRIWLTVLLGGGACLWLLPSFQARIGLAWALLPVALIIVTAFMLVGWASTRWGLNTVERLIHEAGSFERDGMVSEAENRFRRALAVFDSFLISPLIKEQKSGALTARVARFYLARAGKSYESEVFLVSYLQSNPEDEEVAENWIQQVESRGGLR</sequence>
<organism evidence="2">
    <name type="scientific">marine sediment metagenome</name>
    <dbReference type="NCBI Taxonomy" id="412755"/>
    <lineage>
        <taxon>unclassified sequences</taxon>
        <taxon>metagenomes</taxon>
        <taxon>ecological metagenomes</taxon>
    </lineage>
</organism>
<comment type="caution">
    <text evidence="2">The sequence shown here is derived from an EMBL/GenBank/DDBJ whole genome shotgun (WGS) entry which is preliminary data.</text>
</comment>
<keyword evidence="1" id="KW-0812">Transmembrane</keyword>
<proteinExistence type="predicted"/>
<dbReference type="EMBL" id="BARS01003781">
    <property type="protein sequence ID" value="GAF68409.1"/>
    <property type="molecule type" value="Genomic_DNA"/>
</dbReference>
<protein>
    <submittedName>
        <fullName evidence="2">Uncharacterized protein</fullName>
    </submittedName>
</protein>